<name>A0A0G1KE04_9BACT</name>
<keyword evidence="2" id="KW-0808">Transferase</keyword>
<dbReference type="InterPro" id="IPR029063">
    <property type="entry name" value="SAM-dependent_MTases_sf"/>
</dbReference>
<comment type="caution">
    <text evidence="2">The sequence shown here is derived from an EMBL/GenBank/DDBJ whole genome shotgun (WGS) entry which is preliminary data.</text>
</comment>
<dbReference type="AlphaFoldDB" id="A0A0G1KE04"/>
<dbReference type="EMBL" id="LCJQ01000005">
    <property type="protein sequence ID" value="KKT81813.1"/>
    <property type="molecule type" value="Genomic_DNA"/>
</dbReference>
<evidence type="ECO:0000259" key="1">
    <source>
        <dbReference type="Pfam" id="PF13847"/>
    </source>
</evidence>
<organism evidence="2 3">
    <name type="scientific">Candidatus Azambacteria bacterium GW2011_GWA1_44_9</name>
    <dbReference type="NCBI Taxonomy" id="1618610"/>
    <lineage>
        <taxon>Bacteria</taxon>
        <taxon>Candidatus Azamiibacteriota</taxon>
    </lineage>
</organism>
<evidence type="ECO:0000313" key="3">
    <source>
        <dbReference type="Proteomes" id="UP000034595"/>
    </source>
</evidence>
<protein>
    <submittedName>
        <fullName evidence="2">Methylase involved in ubiquinone/menaquinone biosynthesis</fullName>
    </submittedName>
</protein>
<gene>
    <name evidence="2" type="ORF">UW78_C0005G0032</name>
</gene>
<dbReference type="Gene3D" id="3.40.50.150">
    <property type="entry name" value="Vaccinia Virus protein VP39"/>
    <property type="match status" value="1"/>
</dbReference>
<dbReference type="InterPro" id="IPR025714">
    <property type="entry name" value="Methyltranfer_dom"/>
</dbReference>
<accession>A0A0G1KE04</accession>
<dbReference type="GO" id="GO:0008168">
    <property type="term" value="F:methyltransferase activity"/>
    <property type="evidence" value="ECO:0007669"/>
    <property type="project" value="UniProtKB-KW"/>
</dbReference>
<keyword evidence="2" id="KW-0830">Ubiquinone</keyword>
<dbReference type="GO" id="GO:0032259">
    <property type="term" value="P:methylation"/>
    <property type="evidence" value="ECO:0007669"/>
    <property type="project" value="UniProtKB-KW"/>
</dbReference>
<dbReference type="Pfam" id="PF13847">
    <property type="entry name" value="Methyltransf_31"/>
    <property type="match status" value="1"/>
</dbReference>
<feature type="domain" description="Methyltransferase" evidence="1">
    <location>
        <begin position="21"/>
        <end position="131"/>
    </location>
</feature>
<evidence type="ECO:0000313" key="2">
    <source>
        <dbReference type="EMBL" id="KKT81813.1"/>
    </source>
</evidence>
<dbReference type="CDD" id="cd02440">
    <property type="entry name" value="AdoMet_MTases"/>
    <property type="match status" value="1"/>
</dbReference>
<dbReference type="Proteomes" id="UP000034595">
    <property type="component" value="Unassembled WGS sequence"/>
</dbReference>
<dbReference type="SUPFAM" id="SSF53335">
    <property type="entry name" value="S-adenosyl-L-methionine-dependent methyltransferases"/>
    <property type="match status" value="1"/>
</dbReference>
<keyword evidence="2" id="KW-0489">Methyltransferase</keyword>
<sequence>MNVENFANPEVNIRELGVYEGQVAVDFGAGTGTYTMLLAERVGEGGRVIAVEVQKEFLTNIKNDATARGFKNIEVIWGDIERSQGTKIKDAIADVAVVSNVLFQAEDKEGLVREVKRVLKTQGKLLLIDWKESFGNLGPTADAVVSERTALELCEREGFVVKKTFAAGEHHYGIVLYKS</sequence>
<reference evidence="2 3" key="1">
    <citation type="journal article" date="2015" name="Nature">
        <title>rRNA introns, odd ribosomes, and small enigmatic genomes across a large radiation of phyla.</title>
        <authorList>
            <person name="Brown C.T."/>
            <person name="Hug L.A."/>
            <person name="Thomas B.C."/>
            <person name="Sharon I."/>
            <person name="Castelle C.J."/>
            <person name="Singh A."/>
            <person name="Wilkins M.J."/>
            <person name="Williams K.H."/>
            <person name="Banfield J.F."/>
        </authorList>
    </citation>
    <scope>NUCLEOTIDE SEQUENCE [LARGE SCALE GENOMIC DNA]</scope>
</reference>
<proteinExistence type="predicted"/>